<feature type="compositionally biased region" description="Polar residues" evidence="7">
    <location>
        <begin position="9"/>
        <end position="20"/>
    </location>
</feature>
<dbReference type="Gene3D" id="6.10.160.20">
    <property type="match status" value="1"/>
</dbReference>
<evidence type="ECO:0000313" key="9">
    <source>
        <dbReference type="EMBL" id="KAK9826139.1"/>
    </source>
</evidence>
<dbReference type="InterPro" id="IPR025718">
    <property type="entry name" value="SAP30_Sin3-bd"/>
</dbReference>
<evidence type="ECO:0000256" key="6">
    <source>
        <dbReference type="ARBA" id="ARBA00023242"/>
    </source>
</evidence>
<evidence type="ECO:0000259" key="8">
    <source>
        <dbReference type="Pfam" id="PF13867"/>
    </source>
</evidence>
<sequence>MKRQRQTRPSRFSNQFQGKESSLGPRDQEGRLYAGMDWSKFKVQSLKKYAKTYELDVSNLSSKEELTSAIQRHWAQQVLNENEVLFNLGLACRKNANAANGR</sequence>
<evidence type="ECO:0000256" key="7">
    <source>
        <dbReference type="SAM" id="MobiDB-lite"/>
    </source>
</evidence>
<accession>A0AAW1QXA2</accession>
<organism evidence="9 10">
    <name type="scientific">Elliptochloris bilobata</name>
    <dbReference type="NCBI Taxonomy" id="381761"/>
    <lineage>
        <taxon>Eukaryota</taxon>
        <taxon>Viridiplantae</taxon>
        <taxon>Chlorophyta</taxon>
        <taxon>core chlorophytes</taxon>
        <taxon>Trebouxiophyceae</taxon>
        <taxon>Trebouxiophyceae incertae sedis</taxon>
        <taxon>Elliptochloris clade</taxon>
        <taxon>Elliptochloris</taxon>
    </lineage>
</organism>
<dbReference type="InterPro" id="IPR024145">
    <property type="entry name" value="His_deAcase_SAP30/SAP30L"/>
</dbReference>
<evidence type="ECO:0000256" key="2">
    <source>
        <dbReference type="ARBA" id="ARBA00006283"/>
    </source>
</evidence>
<protein>
    <recommendedName>
        <fullName evidence="8">Histone deacetylase complex subunit SAP30 Sin3 binding domain-containing protein</fullName>
    </recommendedName>
</protein>
<proteinExistence type="inferred from homology"/>
<evidence type="ECO:0000256" key="3">
    <source>
        <dbReference type="ARBA" id="ARBA00022491"/>
    </source>
</evidence>
<keyword evidence="5" id="KW-0804">Transcription</keyword>
<keyword evidence="4" id="KW-0805">Transcription regulation</keyword>
<feature type="domain" description="Histone deacetylase complex subunit SAP30 Sin3 binding" evidence="8">
    <location>
        <begin position="43"/>
        <end position="85"/>
    </location>
</feature>
<keyword evidence="10" id="KW-1185">Reference proteome</keyword>
<evidence type="ECO:0000313" key="10">
    <source>
        <dbReference type="Proteomes" id="UP001445335"/>
    </source>
</evidence>
<keyword evidence="6" id="KW-0539">Nucleus</keyword>
<dbReference type="Pfam" id="PF13867">
    <property type="entry name" value="SAP30_Sin3_bdg"/>
    <property type="match status" value="1"/>
</dbReference>
<dbReference type="GO" id="GO:0005634">
    <property type="term" value="C:nucleus"/>
    <property type="evidence" value="ECO:0007669"/>
    <property type="project" value="UniProtKB-SubCell"/>
</dbReference>
<dbReference type="AlphaFoldDB" id="A0AAW1QXA2"/>
<evidence type="ECO:0000256" key="1">
    <source>
        <dbReference type="ARBA" id="ARBA00004123"/>
    </source>
</evidence>
<comment type="caution">
    <text evidence="9">The sequence shown here is derived from an EMBL/GenBank/DDBJ whole genome shotgun (WGS) entry which is preliminary data.</text>
</comment>
<gene>
    <name evidence="9" type="ORF">WJX81_008166</name>
</gene>
<reference evidence="9 10" key="1">
    <citation type="journal article" date="2024" name="Nat. Commun.">
        <title>Phylogenomics reveals the evolutionary origins of lichenization in chlorophyte algae.</title>
        <authorList>
            <person name="Puginier C."/>
            <person name="Libourel C."/>
            <person name="Otte J."/>
            <person name="Skaloud P."/>
            <person name="Haon M."/>
            <person name="Grisel S."/>
            <person name="Petersen M."/>
            <person name="Berrin J.G."/>
            <person name="Delaux P.M."/>
            <person name="Dal Grande F."/>
            <person name="Keller J."/>
        </authorList>
    </citation>
    <scope>NUCLEOTIDE SEQUENCE [LARGE SCALE GENOMIC DNA]</scope>
    <source>
        <strain evidence="9 10">SAG 245.80</strain>
    </source>
</reference>
<dbReference type="PANTHER" id="PTHR13286">
    <property type="entry name" value="SAP30"/>
    <property type="match status" value="1"/>
</dbReference>
<dbReference type="Proteomes" id="UP001445335">
    <property type="component" value="Unassembled WGS sequence"/>
</dbReference>
<keyword evidence="3" id="KW-0678">Repressor</keyword>
<feature type="region of interest" description="Disordered" evidence="7">
    <location>
        <begin position="1"/>
        <end position="29"/>
    </location>
</feature>
<dbReference type="EMBL" id="JALJOU010000068">
    <property type="protein sequence ID" value="KAK9826139.1"/>
    <property type="molecule type" value="Genomic_DNA"/>
</dbReference>
<comment type="subcellular location">
    <subcellularLocation>
        <location evidence="1">Nucleus</location>
    </subcellularLocation>
</comment>
<comment type="similarity">
    <text evidence="2">Belongs to the SAP30 family.</text>
</comment>
<evidence type="ECO:0000256" key="5">
    <source>
        <dbReference type="ARBA" id="ARBA00023163"/>
    </source>
</evidence>
<evidence type="ECO:0000256" key="4">
    <source>
        <dbReference type="ARBA" id="ARBA00023015"/>
    </source>
</evidence>
<name>A0AAW1QXA2_9CHLO</name>
<dbReference type="InterPro" id="IPR038291">
    <property type="entry name" value="SAP30_C_sf"/>
</dbReference>